<dbReference type="OrthoDB" id="1446707at2"/>
<dbReference type="RefSeq" id="WP_143017622.1">
    <property type="nucleotide sequence ID" value="NZ_FNGV01000007.1"/>
</dbReference>
<evidence type="ECO:0000313" key="1">
    <source>
        <dbReference type="EMBL" id="SDM29413.1"/>
    </source>
</evidence>
<organism evidence="1 2">
    <name type="scientific">Kriegella aquimaris</name>
    <dbReference type="NCBI Taxonomy" id="192904"/>
    <lineage>
        <taxon>Bacteria</taxon>
        <taxon>Pseudomonadati</taxon>
        <taxon>Bacteroidota</taxon>
        <taxon>Flavobacteriia</taxon>
        <taxon>Flavobacteriales</taxon>
        <taxon>Flavobacteriaceae</taxon>
        <taxon>Kriegella</taxon>
    </lineage>
</organism>
<protein>
    <submittedName>
        <fullName evidence="1">Uncharacterized protein</fullName>
    </submittedName>
</protein>
<dbReference type="EMBL" id="FNGV01000007">
    <property type="protein sequence ID" value="SDM29413.1"/>
    <property type="molecule type" value="Genomic_DNA"/>
</dbReference>
<dbReference type="AlphaFoldDB" id="A0A1G9S1Q9"/>
<name>A0A1G9S1Q9_9FLAO</name>
<dbReference type="STRING" id="192904.SAMN04488514_10770"/>
<accession>A0A1G9S1Q9</accession>
<gene>
    <name evidence="1" type="ORF">SAMN04488514_10770</name>
</gene>
<dbReference type="Proteomes" id="UP000199440">
    <property type="component" value="Unassembled WGS sequence"/>
</dbReference>
<evidence type="ECO:0000313" key="2">
    <source>
        <dbReference type="Proteomes" id="UP000199440"/>
    </source>
</evidence>
<proteinExistence type="predicted"/>
<sequence>MVKLFSILMSSLMLVQSVDITFSDIGQLDEFMEHANYHAEKYGDNFLVFISKHYGELKEQHSNDHKEEKGDHEQLPFQNHCHCYSSSSAFVINTFSSELKSLQNPEDKVTNFYYQLPSSSMHTLGLFQPPQFV</sequence>
<keyword evidence="2" id="KW-1185">Reference proteome</keyword>
<reference evidence="1 2" key="1">
    <citation type="submission" date="2016-10" db="EMBL/GenBank/DDBJ databases">
        <authorList>
            <person name="de Groot N.N."/>
        </authorList>
    </citation>
    <scope>NUCLEOTIDE SEQUENCE [LARGE SCALE GENOMIC DNA]</scope>
    <source>
        <strain evidence="1 2">DSM 19886</strain>
    </source>
</reference>